<evidence type="ECO:0000256" key="2">
    <source>
        <dbReference type="ARBA" id="ARBA00022475"/>
    </source>
</evidence>
<protein>
    <submittedName>
        <fullName evidence="7">Energy-coupling factor transporter transmembrane component T family protein</fullName>
    </submittedName>
</protein>
<gene>
    <name evidence="7" type="ORF">ACFO3F_00965</name>
</gene>
<evidence type="ECO:0000256" key="3">
    <source>
        <dbReference type="ARBA" id="ARBA00022692"/>
    </source>
</evidence>
<name>A0ABV9D716_9MICO</name>
<dbReference type="EMBL" id="JBHSGF010000001">
    <property type="protein sequence ID" value="MFC4553804.1"/>
    <property type="molecule type" value="Genomic_DNA"/>
</dbReference>
<evidence type="ECO:0000313" key="7">
    <source>
        <dbReference type="EMBL" id="MFC4553804.1"/>
    </source>
</evidence>
<accession>A0ABV9D716</accession>
<keyword evidence="2" id="KW-1003">Cell membrane</keyword>
<evidence type="ECO:0000313" key="8">
    <source>
        <dbReference type="Proteomes" id="UP001595955"/>
    </source>
</evidence>
<proteinExistence type="predicted"/>
<keyword evidence="5 6" id="KW-0472">Membrane</keyword>
<keyword evidence="3 6" id="KW-0812">Transmembrane</keyword>
<organism evidence="7 8">
    <name type="scientific">Georgenia faecalis</name>
    <dbReference type="NCBI Taxonomy" id="2483799"/>
    <lineage>
        <taxon>Bacteria</taxon>
        <taxon>Bacillati</taxon>
        <taxon>Actinomycetota</taxon>
        <taxon>Actinomycetes</taxon>
        <taxon>Micrococcales</taxon>
        <taxon>Bogoriellaceae</taxon>
        <taxon>Georgenia</taxon>
    </lineage>
</organism>
<sequence>MNELIPVFGRPLAVDSYLHRRNPSVKFGVLLVISALLMGIFDPWTPTVLYLAALPAVRYAGKVPWRTVVLAQLPFGFFALSLFLVNAVTRPGTPIAWVGPFDVSAEGMSVGSSLAVRTLLVGTLSVAFVLSTDGARLMASLHQHVRLSPQLTYAVLAGYRLLEQLPEQWQTIRLAQAAREPHRAGGARRLPRSVRALRRAAFTTLVTTLRRGERMSIALETRGLGAGGRTVFRPVPLDHRDALFAVGTLGVVGAVIVVAWRAGWLVGWEALGVFG</sequence>
<feature type="transmembrane region" description="Helical" evidence="6">
    <location>
        <begin position="27"/>
        <end position="53"/>
    </location>
</feature>
<evidence type="ECO:0000256" key="5">
    <source>
        <dbReference type="ARBA" id="ARBA00023136"/>
    </source>
</evidence>
<evidence type="ECO:0000256" key="4">
    <source>
        <dbReference type="ARBA" id="ARBA00022989"/>
    </source>
</evidence>
<reference evidence="8" key="1">
    <citation type="journal article" date="2019" name="Int. J. Syst. Evol. Microbiol.">
        <title>The Global Catalogue of Microorganisms (GCM) 10K type strain sequencing project: providing services to taxonomists for standard genome sequencing and annotation.</title>
        <authorList>
            <consortium name="The Broad Institute Genomics Platform"/>
            <consortium name="The Broad Institute Genome Sequencing Center for Infectious Disease"/>
            <person name="Wu L."/>
            <person name="Ma J."/>
        </authorList>
    </citation>
    <scope>NUCLEOTIDE SEQUENCE [LARGE SCALE GENOMIC DNA]</scope>
    <source>
        <strain evidence="8">JCM 3369</strain>
    </source>
</reference>
<dbReference type="InterPro" id="IPR051611">
    <property type="entry name" value="ECF_transporter_component"/>
</dbReference>
<feature type="transmembrane region" description="Helical" evidence="6">
    <location>
        <begin position="242"/>
        <end position="262"/>
    </location>
</feature>
<feature type="transmembrane region" description="Helical" evidence="6">
    <location>
        <begin position="65"/>
        <end position="88"/>
    </location>
</feature>
<dbReference type="PANTHER" id="PTHR34857">
    <property type="entry name" value="SLL0384 PROTEIN"/>
    <property type="match status" value="1"/>
</dbReference>
<comment type="caution">
    <text evidence="7">The sequence shown here is derived from an EMBL/GenBank/DDBJ whole genome shotgun (WGS) entry which is preliminary data.</text>
</comment>
<dbReference type="InterPro" id="IPR003339">
    <property type="entry name" value="ABC/ECF_trnsptr_transmembrane"/>
</dbReference>
<dbReference type="Proteomes" id="UP001595955">
    <property type="component" value="Unassembled WGS sequence"/>
</dbReference>
<dbReference type="RefSeq" id="WP_164471271.1">
    <property type="nucleotide sequence ID" value="NZ_CP033325.1"/>
</dbReference>
<dbReference type="Pfam" id="PF02361">
    <property type="entry name" value="CbiQ"/>
    <property type="match status" value="1"/>
</dbReference>
<dbReference type="CDD" id="cd16914">
    <property type="entry name" value="EcfT"/>
    <property type="match status" value="1"/>
</dbReference>
<keyword evidence="4 6" id="KW-1133">Transmembrane helix</keyword>
<feature type="transmembrane region" description="Helical" evidence="6">
    <location>
        <begin position="108"/>
        <end position="130"/>
    </location>
</feature>
<evidence type="ECO:0000256" key="6">
    <source>
        <dbReference type="SAM" id="Phobius"/>
    </source>
</evidence>
<dbReference type="PANTHER" id="PTHR34857:SF2">
    <property type="entry name" value="SLL0384 PROTEIN"/>
    <property type="match status" value="1"/>
</dbReference>
<comment type="subcellular location">
    <subcellularLocation>
        <location evidence="1">Membrane</location>
        <topology evidence="1">Multi-pass membrane protein</topology>
    </subcellularLocation>
</comment>
<keyword evidence="8" id="KW-1185">Reference proteome</keyword>
<evidence type="ECO:0000256" key="1">
    <source>
        <dbReference type="ARBA" id="ARBA00004141"/>
    </source>
</evidence>